<accession>A0ABU9G4D1</accession>
<dbReference type="InterPro" id="IPR038765">
    <property type="entry name" value="Papain-like_cys_pep_sf"/>
</dbReference>
<keyword evidence="3" id="KW-1185">Reference proteome</keyword>
<dbReference type="Gene3D" id="2.30.260.10">
    <property type="entry name" value="putative xylanase like domain"/>
    <property type="match status" value="1"/>
</dbReference>
<protein>
    <submittedName>
        <fullName evidence="2">N-acetylmuramoyl-L-alanine amidase-like domain-containing protein</fullName>
    </submittedName>
</protein>
<dbReference type="Pfam" id="PF07313">
    <property type="entry name" value="AmiA-like"/>
    <property type="match status" value="2"/>
</dbReference>
<sequence>MKKRSINIGCGWLLLVAASVSAQSHAGLSPQNRQTEFNHVIESNAAAAIPTAQKIARLSQVLLGVPYVDGNLGEGAQGRYDQDPLSRFDVFDCTTYVEAVLAGALSQSVDEFLPNLEKIRYKNGQVSFVTRNHFPSADWLPNNRWMLTDLTQEIGGATTKFAHTVIDKKAWYQRMSMSRIQGLELSPEAKQKRLSALRKEGGKFAPEAVTTPYVPLTAVFQKKQLSSDELAQQAHQREQLQANTALSAKAKKSALRELMIQQRLANSTINYDLLNRIPTGSVISMVRPDYSVKQWIGTNMNITHQAIAIQKNGHLYIRNASLIKKEVVDQDFVDYFSRYLESSSLKGFNVQFPTF</sequence>
<comment type="caution">
    <text evidence="2">The sequence shown here is derived from an EMBL/GenBank/DDBJ whole genome shotgun (WGS) entry which is preliminary data.</text>
</comment>
<dbReference type="EMBL" id="JBAKAR010000003">
    <property type="protein sequence ID" value="MEL0612613.1"/>
    <property type="molecule type" value="Genomic_DNA"/>
</dbReference>
<dbReference type="RefSeq" id="WP_341566607.1">
    <property type="nucleotide sequence ID" value="NZ_JBAKAR010000003.1"/>
</dbReference>
<evidence type="ECO:0000313" key="3">
    <source>
        <dbReference type="Proteomes" id="UP001379949"/>
    </source>
</evidence>
<name>A0ABU9G4D1_9GAMM</name>
<dbReference type="SUPFAM" id="SSF54001">
    <property type="entry name" value="Cysteine proteinases"/>
    <property type="match status" value="1"/>
</dbReference>
<keyword evidence="1" id="KW-0732">Signal</keyword>
<dbReference type="Proteomes" id="UP001379949">
    <property type="component" value="Unassembled WGS sequence"/>
</dbReference>
<organism evidence="2 3">
    <name type="scientific">Marinomonas arenicola</name>
    <dbReference type="NCBI Taxonomy" id="569601"/>
    <lineage>
        <taxon>Bacteria</taxon>
        <taxon>Pseudomonadati</taxon>
        <taxon>Pseudomonadota</taxon>
        <taxon>Gammaproteobacteria</taxon>
        <taxon>Oceanospirillales</taxon>
        <taxon>Oceanospirillaceae</taxon>
        <taxon>Marinomonas</taxon>
    </lineage>
</organism>
<dbReference type="Gene3D" id="1.10.3670.10">
    <property type="entry name" value="Putative xylanase like domain"/>
    <property type="match status" value="1"/>
</dbReference>
<proteinExistence type="predicted"/>
<evidence type="ECO:0000313" key="2">
    <source>
        <dbReference type="EMBL" id="MEL0612613.1"/>
    </source>
</evidence>
<evidence type="ECO:0000256" key="1">
    <source>
        <dbReference type="SAM" id="SignalP"/>
    </source>
</evidence>
<reference evidence="2 3" key="1">
    <citation type="submission" date="2024-02" db="EMBL/GenBank/DDBJ databases">
        <title>Bacteria isolated from the canopy kelp, Nereocystis luetkeana.</title>
        <authorList>
            <person name="Pfister C.A."/>
            <person name="Younker I.T."/>
            <person name="Light S.H."/>
        </authorList>
    </citation>
    <scope>NUCLEOTIDE SEQUENCE [LARGE SCALE GENOMIC DNA]</scope>
    <source>
        <strain evidence="2 3">TI.4.07</strain>
    </source>
</reference>
<feature type="chain" id="PRO_5046081355" evidence="1">
    <location>
        <begin position="27"/>
        <end position="355"/>
    </location>
</feature>
<feature type="signal peptide" evidence="1">
    <location>
        <begin position="1"/>
        <end position="26"/>
    </location>
</feature>
<dbReference type="InterPro" id="IPR010846">
    <property type="entry name" value="AmiA-like"/>
</dbReference>
<gene>
    <name evidence="2" type="ORF">V6242_05615</name>
</gene>